<dbReference type="AlphaFoldDB" id="A0A6A5F1P2"/>
<dbReference type="InterPro" id="IPR001841">
    <property type="entry name" value="Znf_RING"/>
</dbReference>
<protein>
    <recommendedName>
        <fullName evidence="5">RING-type domain-containing protein</fullName>
    </recommendedName>
</protein>
<dbReference type="SUPFAM" id="SSF57850">
    <property type="entry name" value="RING/U-box"/>
    <property type="match status" value="1"/>
</dbReference>
<dbReference type="GO" id="GO:0008270">
    <property type="term" value="F:zinc ion binding"/>
    <property type="evidence" value="ECO:0007669"/>
    <property type="project" value="UniProtKB-KW"/>
</dbReference>
<dbReference type="EMBL" id="VHII01000011">
    <property type="protein sequence ID" value="KAF1384195.1"/>
    <property type="molecule type" value="Genomic_DNA"/>
</dbReference>
<dbReference type="InterPro" id="IPR013083">
    <property type="entry name" value="Znf_RING/FYVE/PHD"/>
</dbReference>
<evidence type="ECO:0000256" key="3">
    <source>
        <dbReference type="ARBA" id="ARBA00022833"/>
    </source>
</evidence>
<name>A0A6A5F1P2_PERFL</name>
<evidence type="ECO:0000256" key="2">
    <source>
        <dbReference type="ARBA" id="ARBA00022771"/>
    </source>
</evidence>
<keyword evidence="7" id="KW-1185">Reference proteome</keyword>
<dbReference type="Gene3D" id="3.30.40.10">
    <property type="entry name" value="Zinc/RING finger domain, C3HC4 (zinc finger)"/>
    <property type="match status" value="1"/>
</dbReference>
<evidence type="ECO:0000313" key="7">
    <source>
        <dbReference type="Proteomes" id="UP000465112"/>
    </source>
</evidence>
<feature type="domain" description="RING-type" evidence="5">
    <location>
        <begin position="238"/>
        <end position="278"/>
    </location>
</feature>
<accession>A0A6A5F1P2</accession>
<dbReference type="Proteomes" id="UP000465112">
    <property type="component" value="Chromosome 11"/>
</dbReference>
<gene>
    <name evidence="6" type="ORF">PFLUV_G00139810</name>
</gene>
<organism evidence="6 7">
    <name type="scientific">Perca fluviatilis</name>
    <name type="common">European perch</name>
    <dbReference type="NCBI Taxonomy" id="8168"/>
    <lineage>
        <taxon>Eukaryota</taxon>
        <taxon>Metazoa</taxon>
        <taxon>Chordata</taxon>
        <taxon>Craniata</taxon>
        <taxon>Vertebrata</taxon>
        <taxon>Euteleostomi</taxon>
        <taxon>Actinopterygii</taxon>
        <taxon>Neopterygii</taxon>
        <taxon>Teleostei</taxon>
        <taxon>Neoteleostei</taxon>
        <taxon>Acanthomorphata</taxon>
        <taxon>Eupercaria</taxon>
        <taxon>Perciformes</taxon>
        <taxon>Percoidei</taxon>
        <taxon>Percidae</taxon>
        <taxon>Percinae</taxon>
        <taxon>Perca</taxon>
    </lineage>
</organism>
<comment type="caution">
    <text evidence="6">The sequence shown here is derived from an EMBL/GenBank/DDBJ whole genome shotgun (WGS) entry which is preliminary data.</text>
</comment>
<reference evidence="6 7" key="1">
    <citation type="submission" date="2019-06" db="EMBL/GenBank/DDBJ databases">
        <title>A chromosome-scale genome assembly of the European perch, Perca fluviatilis.</title>
        <authorList>
            <person name="Roques C."/>
            <person name="Zahm M."/>
            <person name="Cabau C."/>
            <person name="Klopp C."/>
            <person name="Bouchez O."/>
            <person name="Donnadieu C."/>
            <person name="Kuhl H."/>
            <person name="Gislard M."/>
            <person name="Guendouz S."/>
            <person name="Journot L."/>
            <person name="Haffray P."/>
            <person name="Bestin A."/>
            <person name="Morvezen R."/>
            <person name="Feron R."/>
            <person name="Wen M."/>
            <person name="Jouanno E."/>
            <person name="Herpin A."/>
            <person name="Schartl M."/>
            <person name="Postlethwait J."/>
            <person name="Schaerlinger B."/>
            <person name="Chardard D."/>
            <person name="Lecocq T."/>
            <person name="Poncet C."/>
            <person name="Jaffrelo L."/>
            <person name="Lampietro C."/>
            <person name="Guiguen Y."/>
        </authorList>
    </citation>
    <scope>NUCLEOTIDE SEQUENCE [LARGE SCALE GENOMIC DNA]</scope>
    <source>
        <tissue evidence="6">Blood</tissue>
    </source>
</reference>
<evidence type="ECO:0000256" key="4">
    <source>
        <dbReference type="PROSITE-ProRule" id="PRU00175"/>
    </source>
</evidence>
<evidence type="ECO:0000259" key="5">
    <source>
        <dbReference type="PROSITE" id="PS50089"/>
    </source>
</evidence>
<proteinExistence type="predicted"/>
<keyword evidence="3" id="KW-0862">Zinc</keyword>
<evidence type="ECO:0000313" key="6">
    <source>
        <dbReference type="EMBL" id="KAF1384195.1"/>
    </source>
</evidence>
<evidence type="ECO:0000256" key="1">
    <source>
        <dbReference type="ARBA" id="ARBA00022723"/>
    </source>
</evidence>
<dbReference type="PROSITE" id="PS50089">
    <property type="entry name" value="ZF_RING_2"/>
    <property type="match status" value="1"/>
</dbReference>
<sequence length="287" mass="31407">MPSSIYLISETGVVRLPSSTGYIGEIEISGRYEVCGEEGPTTPVPLPTHPHPAQRSLFRFGTRPVASAVRSGPVPAPATRSFSRSISIGRVEGGVLRVDGGTLYVTFMEREANVSTIAEKMKHDLGSEEEIVLCDGQGNRLIEGIGTTGMSFWKQNARKIVALCDSAYQELMRKKRRRTSGIDGQTVGWVEELVLAAVELPAIPKALRDLGQYARANRVSTVALTGDQVATVRSTFQCLICRDVMENPVVAPCCRSLVGCRVCVEQWTTNSLHCPKCRDDSFQEKKF</sequence>
<keyword evidence="2 4" id="KW-0863">Zinc-finger</keyword>
<keyword evidence="1" id="KW-0479">Metal-binding</keyword>